<dbReference type="Gene3D" id="3.40.50.150">
    <property type="entry name" value="Vaccinia Virus protein VP39"/>
    <property type="match status" value="1"/>
</dbReference>
<dbReference type="InterPro" id="IPR029063">
    <property type="entry name" value="SAM-dependent_MTases_sf"/>
</dbReference>
<organism evidence="1 2">
    <name type="scientific">Saccharolobus islandicus (strain REY15A)</name>
    <name type="common">Sulfolobus islandicus</name>
    <dbReference type="NCBI Taxonomy" id="930945"/>
    <lineage>
        <taxon>Archaea</taxon>
        <taxon>Thermoproteota</taxon>
        <taxon>Thermoprotei</taxon>
        <taxon>Sulfolobales</taxon>
        <taxon>Sulfolobaceae</taxon>
        <taxon>Saccharolobus</taxon>
    </lineage>
</organism>
<evidence type="ECO:0000313" key="1">
    <source>
        <dbReference type="EMBL" id="ADX84937.1"/>
    </source>
</evidence>
<dbReference type="SUPFAM" id="SSF53335">
    <property type="entry name" value="S-adenosyl-L-methionine-dependent methyltransferases"/>
    <property type="match status" value="1"/>
</dbReference>
<dbReference type="RefSeq" id="WP_014513818.1">
    <property type="nucleotide sequence ID" value="NC_017276.1"/>
</dbReference>
<name>F0NE01_SACI5</name>
<dbReference type="STRING" id="930945.SiRe_0863"/>
<accession>F0NE01</accession>
<dbReference type="HOGENOM" id="CLU_2044516_0_0_2"/>
<dbReference type="GeneID" id="12417763"/>
<evidence type="ECO:0000313" key="2">
    <source>
        <dbReference type="Proteomes" id="UP000002664"/>
    </source>
</evidence>
<dbReference type="eggNOG" id="arCOG01791">
    <property type="taxonomic scope" value="Archaea"/>
</dbReference>
<dbReference type="EMBL" id="CP002425">
    <property type="protein sequence ID" value="ADX84937.1"/>
    <property type="molecule type" value="Genomic_DNA"/>
</dbReference>
<keyword evidence="2" id="KW-1185">Reference proteome</keyword>
<proteinExistence type="predicted"/>
<dbReference type="KEGG" id="sir:SiRe_0863"/>
<protein>
    <submittedName>
        <fullName evidence="1">Uncharacterized protein</fullName>
    </submittedName>
</protein>
<dbReference type="Proteomes" id="UP000002664">
    <property type="component" value="Chromosome"/>
</dbReference>
<dbReference type="AlphaFoldDB" id="F0NE01"/>
<gene>
    <name evidence="1" type="ordered locus">SiRe_0863</name>
</gene>
<sequence>MDESFRDFYSRERRAYEDTLEEELRKRKFEIENKRMLYYIIKELKSLFPNGINNVLDVGGGIGATLYSISQYVKISNAYSVDLYTPPEYIQRALHNIKFLDATVYDLSKILNENFLMLYY</sequence>
<reference evidence="1 2" key="1">
    <citation type="journal article" date="2011" name="J. Bacteriol.">
        <title>Genome analyses of icelandic strains of Sulfolobus islandicus, model organisms for genetic and virus-host interaction studies.</title>
        <authorList>
            <person name="Guo L."/>
            <person name="Brugger K."/>
            <person name="Liu C."/>
            <person name="Shah S.A."/>
            <person name="Zheng H."/>
            <person name="Zhu Y."/>
            <person name="Wang S."/>
            <person name="Lillestol R.K."/>
            <person name="Chen L."/>
            <person name="Frank J."/>
            <person name="Prangishvili D."/>
            <person name="Paulin L."/>
            <person name="She Q."/>
            <person name="Huang L."/>
            <person name="Garrett R.A."/>
        </authorList>
    </citation>
    <scope>NUCLEOTIDE SEQUENCE [LARGE SCALE GENOMIC DNA]</scope>
    <source>
        <strain evidence="1 2">REY15A</strain>
    </source>
</reference>